<organism evidence="2 3">
    <name type="scientific">Callosobruchus maculatus</name>
    <name type="common">Southern cowpea weevil</name>
    <name type="synonym">Pulse bruchid</name>
    <dbReference type="NCBI Taxonomy" id="64391"/>
    <lineage>
        <taxon>Eukaryota</taxon>
        <taxon>Metazoa</taxon>
        <taxon>Ecdysozoa</taxon>
        <taxon>Arthropoda</taxon>
        <taxon>Hexapoda</taxon>
        <taxon>Insecta</taxon>
        <taxon>Pterygota</taxon>
        <taxon>Neoptera</taxon>
        <taxon>Endopterygota</taxon>
        <taxon>Coleoptera</taxon>
        <taxon>Polyphaga</taxon>
        <taxon>Cucujiformia</taxon>
        <taxon>Chrysomeloidea</taxon>
        <taxon>Chrysomelidae</taxon>
        <taxon>Bruchinae</taxon>
        <taxon>Bruchini</taxon>
        <taxon>Callosobruchus</taxon>
    </lineage>
</organism>
<dbReference type="AlphaFoldDB" id="A0A653BP83"/>
<dbReference type="Proteomes" id="UP000410492">
    <property type="component" value="Unassembled WGS sequence"/>
</dbReference>
<evidence type="ECO:0000313" key="3">
    <source>
        <dbReference type="Proteomes" id="UP000410492"/>
    </source>
</evidence>
<feature type="chain" id="PRO_5024991422" description="Vitellogenin domain-containing protein" evidence="1">
    <location>
        <begin position="20"/>
        <end position="160"/>
    </location>
</feature>
<reference evidence="2 3" key="1">
    <citation type="submission" date="2019-01" db="EMBL/GenBank/DDBJ databases">
        <authorList>
            <person name="Sayadi A."/>
        </authorList>
    </citation>
    <scope>NUCLEOTIDE SEQUENCE [LARGE SCALE GENOMIC DNA]</scope>
</reference>
<accession>A0A653BP83</accession>
<evidence type="ECO:0000313" key="2">
    <source>
        <dbReference type="EMBL" id="VEN36816.1"/>
    </source>
</evidence>
<gene>
    <name evidence="2" type="ORF">CALMAC_LOCUS2279</name>
</gene>
<dbReference type="EMBL" id="CAACVG010002710">
    <property type="protein sequence ID" value="VEN36816.1"/>
    <property type="molecule type" value="Genomic_DNA"/>
</dbReference>
<protein>
    <recommendedName>
        <fullName evidence="4">Vitellogenin domain-containing protein</fullName>
    </recommendedName>
</protein>
<keyword evidence="1" id="KW-0732">Signal</keyword>
<feature type="signal peptide" evidence="1">
    <location>
        <begin position="1"/>
        <end position="19"/>
    </location>
</feature>
<evidence type="ECO:0000256" key="1">
    <source>
        <dbReference type="SAM" id="SignalP"/>
    </source>
</evidence>
<keyword evidence="3" id="KW-1185">Reference proteome</keyword>
<sequence>MKVYCLIVILSSLYLSSDAKDFHPECVPACGEAFLFTKDIPRYYEDEVEETYEAYKGKSKEIIYRQVKGRIMPHQKELGKNAGYFEHCTSVKGDLKTKRGLEKYGKCRLLLTPEMTLVASREVAYELPDSPKGLQAADAALQKKFKNSKQVAEFKKCINA</sequence>
<dbReference type="OrthoDB" id="6720263at2759"/>
<name>A0A653BP83_CALMS</name>
<evidence type="ECO:0008006" key="4">
    <source>
        <dbReference type="Google" id="ProtNLM"/>
    </source>
</evidence>
<proteinExistence type="predicted"/>